<sequence length="144" mass="17192">MSKSFKGIYKPINPKKYVGNHNNIVYRSLLERRFMVYCDTNPGIINWASEELPIRYYNPIDKKYHRYFPDFIIKTVKNKRMLIEIKPSRQLGRPKPPKRKTKSYMRESFEYIKNQAKWQAATVYADNNGAVFKIITEKDMGVKF</sequence>
<accession>A0A383CR58</accession>
<dbReference type="InterPro" id="IPR046390">
    <property type="entry name" value="NUCL_HEAD_T4"/>
</dbReference>
<dbReference type="Pfam" id="PF08722">
    <property type="entry name" value="Tn7_TnsA-like_N"/>
    <property type="match status" value="1"/>
</dbReference>
<dbReference type="InterPro" id="IPR014833">
    <property type="entry name" value="TnsA_N"/>
</dbReference>
<organism evidence="2">
    <name type="scientific">marine metagenome</name>
    <dbReference type="NCBI Taxonomy" id="408172"/>
    <lineage>
        <taxon>unclassified sequences</taxon>
        <taxon>metagenomes</taxon>
        <taxon>ecological metagenomes</taxon>
    </lineage>
</organism>
<feature type="domain" description="TnsA endonuclease N-terminal" evidence="1">
    <location>
        <begin position="41"/>
        <end position="137"/>
    </location>
</feature>
<dbReference type="HAMAP" id="MF_04160">
    <property type="entry name" value="NUCL_HEAD_T4"/>
    <property type="match status" value="1"/>
</dbReference>
<name>A0A383CR58_9ZZZZ</name>
<dbReference type="AlphaFoldDB" id="A0A383CR58"/>
<protein>
    <recommendedName>
        <fullName evidence="1">TnsA endonuclease N-terminal domain-containing protein</fullName>
    </recommendedName>
</protein>
<evidence type="ECO:0000313" key="2">
    <source>
        <dbReference type="EMBL" id="SVE34621.1"/>
    </source>
</evidence>
<proteinExistence type="inferred from homology"/>
<reference evidence="2" key="1">
    <citation type="submission" date="2018-05" db="EMBL/GenBank/DDBJ databases">
        <authorList>
            <person name="Lanie J.A."/>
            <person name="Ng W.-L."/>
            <person name="Kazmierczak K.M."/>
            <person name="Andrzejewski T.M."/>
            <person name="Davidsen T.M."/>
            <person name="Wayne K.J."/>
            <person name="Tettelin H."/>
            <person name="Glass J.I."/>
            <person name="Rusch D."/>
            <person name="Podicherti R."/>
            <person name="Tsui H.-C.T."/>
            <person name="Winkler M.E."/>
        </authorList>
    </citation>
    <scope>NUCLEOTIDE SEQUENCE</scope>
</reference>
<gene>
    <name evidence="2" type="ORF">METZ01_LOCUS487475</name>
</gene>
<evidence type="ECO:0000259" key="1">
    <source>
        <dbReference type="Pfam" id="PF08722"/>
    </source>
</evidence>
<dbReference type="EMBL" id="UINC01210938">
    <property type="protein sequence ID" value="SVE34621.1"/>
    <property type="molecule type" value="Genomic_DNA"/>
</dbReference>
<dbReference type="GO" id="GO:0004519">
    <property type="term" value="F:endonuclease activity"/>
    <property type="evidence" value="ECO:0007669"/>
    <property type="project" value="InterPro"/>
</dbReference>
<dbReference type="Gene3D" id="3.40.91.30">
    <property type="match status" value="1"/>
</dbReference>
<dbReference type="GO" id="GO:0004527">
    <property type="term" value="F:exonuclease activity"/>
    <property type="evidence" value="ECO:0007669"/>
    <property type="project" value="InterPro"/>
</dbReference>